<organism evidence="15 16">
    <name type="scientific">Hyphobacterium marinum</name>
    <dbReference type="NCBI Taxonomy" id="3116574"/>
    <lineage>
        <taxon>Bacteria</taxon>
        <taxon>Pseudomonadati</taxon>
        <taxon>Pseudomonadota</taxon>
        <taxon>Alphaproteobacteria</taxon>
        <taxon>Maricaulales</taxon>
        <taxon>Maricaulaceae</taxon>
        <taxon>Hyphobacterium</taxon>
    </lineage>
</organism>
<keyword evidence="16" id="KW-1185">Reference proteome</keyword>
<sequence length="423" mass="44085">MKVLVIGSGGREHALCWKIAQSPLVDEIVCTPGNAGIAKVARLESVKADDIEGLVSLAKSGQFDLVVVGPEDPLANGLVDRLAEAGIPAFGPDASGARLESSKAFTKAVCAKGRIPTARYGAFTDPKAAKDFLATLAPPYVLKADGLAAGKGVVITEDRAEADAEIDDMLSGKFGEASKTLVIEEFLHGVEASVFALCDGKTAVPLVAAQDHKRAHDGDEGPNTGGMGAYSPTPAAPQDMIDRTMREIVNPALEVMAEAGAPYRGVLYAGLMIGPDGPKLIEFNVRFGDPECQIIMARMQSDIVPYLKACAAGTLGALPPIDWDDRPAVTVVMAAKGYPGSYEKGSEIGNLDAADAIDGVTVFHAGTKAGPDGAILANGGRVLNVTALGEDIGDAITRAYEGVNAIDWPEGFCRRDIGWRARS</sequence>
<dbReference type="InterPro" id="IPR020562">
    <property type="entry name" value="PRibGlycinamide_synth_N"/>
</dbReference>
<dbReference type="SUPFAM" id="SSF56059">
    <property type="entry name" value="Glutathione synthetase ATP-binding domain-like"/>
    <property type="match status" value="1"/>
</dbReference>
<evidence type="ECO:0000256" key="12">
    <source>
        <dbReference type="HAMAP-Rule" id="MF_00138"/>
    </source>
</evidence>
<dbReference type="PROSITE" id="PS00184">
    <property type="entry name" value="GARS"/>
    <property type="match status" value="1"/>
</dbReference>
<dbReference type="InterPro" id="IPR037123">
    <property type="entry name" value="PRibGlycinamide_synth_C_sf"/>
</dbReference>
<evidence type="ECO:0000256" key="3">
    <source>
        <dbReference type="ARBA" id="ARBA00005174"/>
    </source>
</evidence>
<dbReference type="InterPro" id="IPR013815">
    <property type="entry name" value="ATP_grasp_subdomain_1"/>
</dbReference>
<dbReference type="Proteomes" id="UP001310692">
    <property type="component" value="Unassembled WGS sequence"/>
</dbReference>
<comment type="cofactor">
    <cofactor evidence="1">
        <name>Mn(2+)</name>
        <dbReference type="ChEBI" id="CHEBI:29035"/>
    </cofactor>
</comment>
<evidence type="ECO:0000313" key="16">
    <source>
        <dbReference type="Proteomes" id="UP001310692"/>
    </source>
</evidence>
<dbReference type="Gene3D" id="3.90.600.10">
    <property type="entry name" value="Phosphoribosylglycinamide synthetase, C-terminal domain"/>
    <property type="match status" value="1"/>
</dbReference>
<dbReference type="PANTHER" id="PTHR43472">
    <property type="entry name" value="PHOSPHORIBOSYLAMINE--GLYCINE LIGASE"/>
    <property type="match status" value="1"/>
</dbReference>
<dbReference type="Gene3D" id="3.40.50.20">
    <property type="match status" value="1"/>
</dbReference>
<dbReference type="InterPro" id="IPR011054">
    <property type="entry name" value="Rudment_hybrid_motif"/>
</dbReference>
<evidence type="ECO:0000256" key="13">
    <source>
        <dbReference type="PROSITE-ProRule" id="PRU00409"/>
    </source>
</evidence>
<evidence type="ECO:0000256" key="2">
    <source>
        <dbReference type="ARBA" id="ARBA00001946"/>
    </source>
</evidence>
<dbReference type="GO" id="GO:0004637">
    <property type="term" value="F:phosphoribosylamine-glycine ligase activity"/>
    <property type="evidence" value="ECO:0007669"/>
    <property type="project" value="UniProtKB-EC"/>
</dbReference>
<dbReference type="Gene3D" id="3.30.470.20">
    <property type="entry name" value="ATP-grasp fold, B domain"/>
    <property type="match status" value="1"/>
</dbReference>
<dbReference type="Pfam" id="PF02843">
    <property type="entry name" value="GARS_C"/>
    <property type="match status" value="1"/>
</dbReference>
<dbReference type="InterPro" id="IPR020560">
    <property type="entry name" value="PRibGlycinamide_synth_C-dom"/>
</dbReference>
<name>A0ABU7LWM9_9PROT</name>
<dbReference type="RefSeq" id="WP_330195493.1">
    <property type="nucleotide sequence ID" value="NZ_JAZDRO010000001.1"/>
</dbReference>
<protein>
    <recommendedName>
        <fullName evidence="4 12">Phosphoribosylamine--glycine ligase</fullName>
        <ecNumber evidence="4 12">6.3.4.13</ecNumber>
    </recommendedName>
    <alternativeName>
        <fullName evidence="12">GARS</fullName>
    </alternativeName>
    <alternativeName>
        <fullName evidence="10 12">Glycinamide ribonucleotide synthetase</fullName>
    </alternativeName>
    <alternativeName>
        <fullName evidence="11 12">Phosphoribosylglycinamide synthetase</fullName>
    </alternativeName>
</protein>
<dbReference type="NCBIfam" id="TIGR00877">
    <property type="entry name" value="purD"/>
    <property type="match status" value="1"/>
</dbReference>
<dbReference type="SUPFAM" id="SSF52440">
    <property type="entry name" value="PreATP-grasp domain"/>
    <property type="match status" value="1"/>
</dbReference>
<accession>A0ABU7LWM9</accession>
<dbReference type="InterPro" id="IPR000115">
    <property type="entry name" value="PRibGlycinamide_synth"/>
</dbReference>
<dbReference type="PROSITE" id="PS50975">
    <property type="entry name" value="ATP_GRASP"/>
    <property type="match status" value="1"/>
</dbReference>
<dbReference type="Gene3D" id="3.30.1490.20">
    <property type="entry name" value="ATP-grasp fold, A domain"/>
    <property type="match status" value="1"/>
</dbReference>
<dbReference type="SMART" id="SM01210">
    <property type="entry name" value="GARS_C"/>
    <property type="match status" value="1"/>
</dbReference>
<evidence type="ECO:0000256" key="10">
    <source>
        <dbReference type="ARBA" id="ARBA00042242"/>
    </source>
</evidence>
<reference evidence="15 16" key="1">
    <citation type="submission" date="2024-01" db="EMBL/GenBank/DDBJ databases">
        <title>Hyphobacterium bacterium isolated from marine sediment.</title>
        <authorList>
            <person name="Zhao S."/>
        </authorList>
    </citation>
    <scope>NUCLEOTIDE SEQUENCE [LARGE SCALE GENOMIC DNA]</scope>
    <source>
        <strain evidence="15 16">Y60-23</strain>
    </source>
</reference>
<dbReference type="Pfam" id="PF01071">
    <property type="entry name" value="GARS_A"/>
    <property type="match status" value="1"/>
</dbReference>
<keyword evidence="7 12" id="KW-0658">Purine biosynthesis</keyword>
<comment type="similarity">
    <text evidence="9 12">Belongs to the GARS family.</text>
</comment>
<keyword evidence="5 12" id="KW-0436">Ligase</keyword>
<comment type="caution">
    <text evidence="15">The sequence shown here is derived from an EMBL/GenBank/DDBJ whole genome shotgun (WGS) entry which is preliminary data.</text>
</comment>
<evidence type="ECO:0000256" key="5">
    <source>
        <dbReference type="ARBA" id="ARBA00022598"/>
    </source>
</evidence>
<evidence type="ECO:0000256" key="9">
    <source>
        <dbReference type="ARBA" id="ARBA00038345"/>
    </source>
</evidence>
<comment type="catalytic activity">
    <reaction evidence="12">
        <text>5-phospho-beta-D-ribosylamine + glycine + ATP = N(1)-(5-phospho-beta-D-ribosyl)glycinamide + ADP + phosphate + H(+)</text>
        <dbReference type="Rhea" id="RHEA:17453"/>
        <dbReference type="ChEBI" id="CHEBI:15378"/>
        <dbReference type="ChEBI" id="CHEBI:30616"/>
        <dbReference type="ChEBI" id="CHEBI:43474"/>
        <dbReference type="ChEBI" id="CHEBI:57305"/>
        <dbReference type="ChEBI" id="CHEBI:58681"/>
        <dbReference type="ChEBI" id="CHEBI:143788"/>
        <dbReference type="ChEBI" id="CHEBI:456216"/>
        <dbReference type="EC" id="6.3.4.13"/>
    </reaction>
</comment>
<dbReference type="EC" id="6.3.4.13" evidence="4 12"/>
<proteinExistence type="inferred from homology"/>
<evidence type="ECO:0000256" key="1">
    <source>
        <dbReference type="ARBA" id="ARBA00001936"/>
    </source>
</evidence>
<dbReference type="EMBL" id="JAZDRO010000001">
    <property type="protein sequence ID" value="MEE2565964.1"/>
    <property type="molecule type" value="Genomic_DNA"/>
</dbReference>
<dbReference type="InterPro" id="IPR020559">
    <property type="entry name" value="PRibGlycinamide_synth_CS"/>
</dbReference>
<gene>
    <name evidence="12 15" type="primary">purD</name>
    <name evidence="15" type="ORF">V0U35_04665</name>
</gene>
<dbReference type="SMART" id="SM01209">
    <property type="entry name" value="GARS_A"/>
    <property type="match status" value="1"/>
</dbReference>
<evidence type="ECO:0000256" key="6">
    <source>
        <dbReference type="ARBA" id="ARBA00022741"/>
    </source>
</evidence>
<evidence type="ECO:0000313" key="15">
    <source>
        <dbReference type="EMBL" id="MEE2565964.1"/>
    </source>
</evidence>
<dbReference type="SUPFAM" id="SSF51246">
    <property type="entry name" value="Rudiment single hybrid motif"/>
    <property type="match status" value="1"/>
</dbReference>
<feature type="domain" description="ATP-grasp" evidence="14">
    <location>
        <begin position="107"/>
        <end position="312"/>
    </location>
</feature>
<evidence type="ECO:0000256" key="8">
    <source>
        <dbReference type="ARBA" id="ARBA00022840"/>
    </source>
</evidence>
<dbReference type="Pfam" id="PF02844">
    <property type="entry name" value="GARS_N"/>
    <property type="match status" value="1"/>
</dbReference>
<evidence type="ECO:0000256" key="7">
    <source>
        <dbReference type="ARBA" id="ARBA00022755"/>
    </source>
</evidence>
<dbReference type="PANTHER" id="PTHR43472:SF1">
    <property type="entry name" value="PHOSPHORIBOSYLAMINE--GLYCINE LIGASE, CHLOROPLASTIC"/>
    <property type="match status" value="1"/>
</dbReference>
<evidence type="ECO:0000256" key="4">
    <source>
        <dbReference type="ARBA" id="ARBA00013255"/>
    </source>
</evidence>
<dbReference type="InterPro" id="IPR011761">
    <property type="entry name" value="ATP-grasp"/>
</dbReference>
<comment type="cofactor">
    <cofactor evidence="2">
        <name>Mg(2+)</name>
        <dbReference type="ChEBI" id="CHEBI:18420"/>
    </cofactor>
</comment>
<comment type="pathway">
    <text evidence="3 12">Purine metabolism; IMP biosynthesis via de novo pathway; N(1)-(5-phospho-D-ribosyl)glycinamide from 5-phospho-alpha-D-ribose 1-diphosphate: step 2/2.</text>
</comment>
<dbReference type="InterPro" id="IPR016185">
    <property type="entry name" value="PreATP-grasp_dom_sf"/>
</dbReference>
<keyword evidence="6 13" id="KW-0547">Nucleotide-binding</keyword>
<dbReference type="HAMAP" id="MF_00138">
    <property type="entry name" value="GARS"/>
    <property type="match status" value="1"/>
</dbReference>
<evidence type="ECO:0000259" key="14">
    <source>
        <dbReference type="PROSITE" id="PS50975"/>
    </source>
</evidence>
<evidence type="ECO:0000256" key="11">
    <source>
        <dbReference type="ARBA" id="ARBA00042864"/>
    </source>
</evidence>
<keyword evidence="8 13" id="KW-0067">ATP-binding</keyword>
<dbReference type="InterPro" id="IPR020561">
    <property type="entry name" value="PRibGlycinamid_synth_ATP-grasp"/>
</dbReference>